<dbReference type="OrthoDB" id="7849865at2"/>
<dbReference type="EMBL" id="SPQC01000010">
    <property type="protein sequence ID" value="TFU23158.1"/>
    <property type="molecule type" value="Genomic_DNA"/>
</dbReference>
<accession>A0A4Y9F4N8</accession>
<name>A0A4Y9F4N8_9MICC</name>
<dbReference type="Proteomes" id="UP000297951">
    <property type="component" value="Unassembled WGS sequence"/>
</dbReference>
<organism evidence="3 4">
    <name type="scientific">Rothia nasimurium</name>
    <dbReference type="NCBI Taxonomy" id="85336"/>
    <lineage>
        <taxon>Bacteria</taxon>
        <taxon>Bacillati</taxon>
        <taxon>Actinomycetota</taxon>
        <taxon>Actinomycetes</taxon>
        <taxon>Micrococcales</taxon>
        <taxon>Micrococcaceae</taxon>
        <taxon>Rothia</taxon>
    </lineage>
</organism>
<evidence type="ECO:0000256" key="1">
    <source>
        <dbReference type="SAM" id="MobiDB-lite"/>
    </source>
</evidence>
<dbReference type="AlphaFoldDB" id="A0A4Y9F4N8"/>
<feature type="domain" description="TipAS antibiotic-recognition" evidence="2">
    <location>
        <begin position="72"/>
        <end position="111"/>
    </location>
</feature>
<protein>
    <recommendedName>
        <fullName evidence="2">TipAS antibiotic-recognition domain-containing protein</fullName>
    </recommendedName>
</protein>
<dbReference type="InterPro" id="IPR012925">
    <property type="entry name" value="TipAS_dom"/>
</dbReference>
<evidence type="ECO:0000313" key="4">
    <source>
        <dbReference type="Proteomes" id="UP000297951"/>
    </source>
</evidence>
<reference evidence="3 4" key="1">
    <citation type="submission" date="2019-03" db="EMBL/GenBank/DDBJ databases">
        <title>Diversity of the mouse oral microbiome.</title>
        <authorList>
            <person name="Joseph S."/>
            <person name="Aduse-Opoku J."/>
            <person name="Curtis M."/>
            <person name="Wade W."/>
            <person name="Hashim A."/>
        </authorList>
    </citation>
    <scope>NUCLEOTIDE SEQUENCE [LARGE SCALE GENOMIC DNA]</scope>
    <source>
        <strain evidence="4">irhom_31</strain>
    </source>
</reference>
<proteinExistence type="predicted"/>
<feature type="compositionally biased region" description="Low complexity" evidence="1">
    <location>
        <begin position="1"/>
        <end position="17"/>
    </location>
</feature>
<evidence type="ECO:0000313" key="3">
    <source>
        <dbReference type="EMBL" id="TFU23158.1"/>
    </source>
</evidence>
<dbReference type="Gene3D" id="1.10.490.50">
    <property type="entry name" value="Antibiotic binding domain of TipA-like multidrug resistance regulators"/>
    <property type="match status" value="1"/>
</dbReference>
<comment type="caution">
    <text evidence="3">The sequence shown here is derived from an EMBL/GenBank/DDBJ whole genome shotgun (WGS) entry which is preliminary data.</text>
</comment>
<feature type="region of interest" description="Disordered" evidence="1">
    <location>
        <begin position="1"/>
        <end position="55"/>
    </location>
</feature>
<dbReference type="InterPro" id="IPR036244">
    <property type="entry name" value="TipA-like_antibiotic-bd"/>
</dbReference>
<dbReference type="Pfam" id="PF07739">
    <property type="entry name" value="TipAS"/>
    <property type="match status" value="1"/>
</dbReference>
<evidence type="ECO:0000259" key="2">
    <source>
        <dbReference type="Pfam" id="PF07739"/>
    </source>
</evidence>
<sequence>MSCWSAAASTLSSTTRSSRGRTSREGGAGSRSLPPPRGPDFQNSPITRPKLLRTPCAATCRRTAPRRANSSAPTAKHYLISRSYISDEQFTRYYESQQPGLAQWLADAIEAEAQLSGVDLANPTWD</sequence>
<dbReference type="SUPFAM" id="SSF89082">
    <property type="entry name" value="Antibiotic binding domain of TipA-like multidrug resistance regulators"/>
    <property type="match status" value="1"/>
</dbReference>
<gene>
    <name evidence="3" type="ORF">E4U03_04050</name>
</gene>